<gene>
    <name evidence="5" type="primary">yodB_2</name>
    <name evidence="5" type="ORF">A3Q41_03253</name>
</gene>
<protein>
    <submittedName>
        <fullName evidence="5">HTH-type transcriptional regulator YodB</fullName>
    </submittedName>
</protein>
<evidence type="ECO:0000256" key="1">
    <source>
        <dbReference type="ARBA" id="ARBA00023015"/>
    </source>
</evidence>
<dbReference type="SUPFAM" id="SSF46785">
    <property type="entry name" value="Winged helix' DNA-binding domain"/>
    <property type="match status" value="1"/>
</dbReference>
<dbReference type="Gene3D" id="1.10.10.10">
    <property type="entry name" value="Winged helix-like DNA-binding domain superfamily/Winged helix DNA-binding domain"/>
    <property type="match status" value="1"/>
</dbReference>
<dbReference type="PATRIC" id="fig|1653479.3.peg.3298"/>
<keyword evidence="2" id="KW-0238">DNA-binding</keyword>
<dbReference type="InterPro" id="IPR036390">
    <property type="entry name" value="WH_DNA-bd_sf"/>
</dbReference>
<evidence type="ECO:0000259" key="4">
    <source>
        <dbReference type="PROSITE" id="PS51118"/>
    </source>
</evidence>
<dbReference type="PANTHER" id="PTHR33204:SF37">
    <property type="entry name" value="HTH-TYPE TRANSCRIPTIONAL REGULATOR YODB"/>
    <property type="match status" value="1"/>
</dbReference>
<dbReference type="PROSITE" id="PS51118">
    <property type="entry name" value="HTH_HXLR"/>
    <property type="match status" value="1"/>
</dbReference>
<evidence type="ECO:0000256" key="3">
    <source>
        <dbReference type="ARBA" id="ARBA00023163"/>
    </source>
</evidence>
<evidence type="ECO:0000313" key="6">
    <source>
        <dbReference type="Proteomes" id="UP000076038"/>
    </source>
</evidence>
<dbReference type="AlphaFoldDB" id="A0A143QNQ8"/>
<evidence type="ECO:0000313" key="5">
    <source>
        <dbReference type="EMBL" id="AMY24544.1"/>
    </source>
</evidence>
<dbReference type="PANTHER" id="PTHR33204">
    <property type="entry name" value="TRANSCRIPTIONAL REGULATOR, MARR FAMILY"/>
    <property type="match status" value="1"/>
</dbReference>
<reference evidence="5 6" key="1">
    <citation type="journal article" date="2016" name="Genome Announc.">
        <title>Complete Genome and Plasmid Sequences for Rhodococcus fascians D188 and Draft Sequences for Rhodococcus Isolates PBTS 1 and PBTS 2.</title>
        <authorList>
            <person name="Stamler R.A."/>
            <person name="Vereecke D."/>
            <person name="Zhang Y."/>
            <person name="Schilkey F."/>
            <person name="Devitt N."/>
            <person name="Randall J.J."/>
        </authorList>
    </citation>
    <scope>NUCLEOTIDE SEQUENCE [LARGE SCALE GENOMIC DNA]</scope>
    <source>
        <strain evidence="5 6">PBTS2</strain>
    </source>
</reference>
<keyword evidence="6" id="KW-1185">Reference proteome</keyword>
<dbReference type="EMBL" id="CP015220">
    <property type="protein sequence ID" value="AMY24544.1"/>
    <property type="molecule type" value="Genomic_DNA"/>
</dbReference>
<sequence length="107" mass="12474">MEKANEPRRAMMAALDLLGQRWNMRILFELRSEPLGFLELRRRTDDISSSVLATRLRTLVDARVLAKGPDGSYRLTEIGDELGPALEPLWQWAQRWKEDSNHTDHRM</sequence>
<keyword evidence="1" id="KW-0805">Transcription regulation</keyword>
<accession>A0A143QNQ8</accession>
<dbReference type="KEGG" id="rhs:A3Q41_03253"/>
<dbReference type="InterPro" id="IPR036388">
    <property type="entry name" value="WH-like_DNA-bd_sf"/>
</dbReference>
<feature type="domain" description="HTH hxlR-type" evidence="4">
    <location>
        <begin position="6"/>
        <end position="101"/>
    </location>
</feature>
<name>A0A143QNQ8_RHOFA</name>
<dbReference type="InterPro" id="IPR002577">
    <property type="entry name" value="HTH_HxlR"/>
</dbReference>
<proteinExistence type="predicted"/>
<dbReference type="Proteomes" id="UP000076038">
    <property type="component" value="Chromosome"/>
</dbReference>
<dbReference type="Pfam" id="PF01638">
    <property type="entry name" value="HxlR"/>
    <property type="match status" value="1"/>
</dbReference>
<reference evidence="6" key="2">
    <citation type="submission" date="2016-04" db="EMBL/GenBank/DDBJ databases">
        <title>Complete Genome and Plasmid Sequences for Rhodococcus fascians D188 and Draft Sequences for Rhodococcus spp. Isolates PBTS 1 and PBTS 2.</title>
        <authorList>
            <person name="Stamer R."/>
            <person name="Vereecke D."/>
            <person name="Zhang Y."/>
            <person name="Schilkey F."/>
            <person name="Devitt N."/>
            <person name="Randall J."/>
        </authorList>
    </citation>
    <scope>NUCLEOTIDE SEQUENCE [LARGE SCALE GENOMIC DNA]</scope>
    <source>
        <strain evidence="6">PBTS2</strain>
    </source>
</reference>
<keyword evidence="3" id="KW-0804">Transcription</keyword>
<evidence type="ECO:0000256" key="2">
    <source>
        <dbReference type="ARBA" id="ARBA00023125"/>
    </source>
</evidence>
<dbReference type="RefSeq" id="WP_048319765.1">
    <property type="nucleotide sequence ID" value="NZ_CP015220.1"/>
</dbReference>
<dbReference type="GO" id="GO:0003677">
    <property type="term" value="F:DNA binding"/>
    <property type="evidence" value="ECO:0007669"/>
    <property type="project" value="UniProtKB-KW"/>
</dbReference>
<organism evidence="5 6">
    <name type="scientific">Rhodococcoides fascians</name>
    <name type="common">Rhodococcus fascians</name>
    <dbReference type="NCBI Taxonomy" id="1828"/>
    <lineage>
        <taxon>Bacteria</taxon>
        <taxon>Bacillati</taxon>
        <taxon>Actinomycetota</taxon>
        <taxon>Actinomycetes</taxon>
        <taxon>Mycobacteriales</taxon>
        <taxon>Nocardiaceae</taxon>
        <taxon>Rhodococcoides</taxon>
    </lineage>
</organism>